<feature type="domain" description="Helicase ATP-binding" evidence="6">
    <location>
        <begin position="1"/>
        <end position="102"/>
    </location>
</feature>
<dbReference type="GO" id="GO:0009378">
    <property type="term" value="F:four-way junction helicase activity"/>
    <property type="evidence" value="ECO:0007669"/>
    <property type="project" value="TreeGrafter"/>
</dbReference>
<gene>
    <name evidence="7" type="ORF">BOTBODRAFT_83150</name>
</gene>
<dbReference type="AlphaFoldDB" id="A0A067MKA1"/>
<accession>A0A067MKA1</accession>
<evidence type="ECO:0000256" key="1">
    <source>
        <dbReference type="ARBA" id="ARBA00005446"/>
    </source>
</evidence>
<sequence>VPQDVRVGKYQIILMSPEMALNNESVRKTFLHPPFVKKVVGVFIDEAHCISQWGGDFRKDYGRLGSLRALFPKGIPFCLLSASFRPCVLKDVTSKLGFDDTAVIINVGNERSNVALIIR</sequence>
<dbReference type="GO" id="GO:0005694">
    <property type="term" value="C:chromosome"/>
    <property type="evidence" value="ECO:0007669"/>
    <property type="project" value="TreeGrafter"/>
</dbReference>
<feature type="non-terminal residue" evidence="7">
    <location>
        <position position="119"/>
    </location>
</feature>
<dbReference type="EMBL" id="KL198053">
    <property type="protein sequence ID" value="KDQ11991.1"/>
    <property type="molecule type" value="Genomic_DNA"/>
</dbReference>
<dbReference type="InParanoid" id="A0A067MKA1"/>
<keyword evidence="2" id="KW-0238">DNA-binding</keyword>
<dbReference type="OrthoDB" id="2499463at2759"/>
<dbReference type="PROSITE" id="PS51192">
    <property type="entry name" value="HELICASE_ATP_BIND_1"/>
    <property type="match status" value="1"/>
</dbReference>
<dbReference type="HOGENOM" id="CLU_126713_0_1_1"/>
<comment type="similarity">
    <text evidence="1">Belongs to the helicase family. RecQ subfamily.</text>
</comment>
<reference evidence="8" key="1">
    <citation type="journal article" date="2014" name="Proc. Natl. Acad. Sci. U.S.A.">
        <title>Extensive sampling of basidiomycete genomes demonstrates inadequacy of the white-rot/brown-rot paradigm for wood decay fungi.</title>
        <authorList>
            <person name="Riley R."/>
            <person name="Salamov A.A."/>
            <person name="Brown D.W."/>
            <person name="Nagy L.G."/>
            <person name="Floudas D."/>
            <person name="Held B.W."/>
            <person name="Levasseur A."/>
            <person name="Lombard V."/>
            <person name="Morin E."/>
            <person name="Otillar R."/>
            <person name="Lindquist E.A."/>
            <person name="Sun H."/>
            <person name="LaButti K.M."/>
            <person name="Schmutz J."/>
            <person name="Jabbour D."/>
            <person name="Luo H."/>
            <person name="Baker S.E."/>
            <person name="Pisabarro A.G."/>
            <person name="Walton J.D."/>
            <person name="Blanchette R.A."/>
            <person name="Henrissat B."/>
            <person name="Martin F."/>
            <person name="Cullen D."/>
            <person name="Hibbett D.S."/>
            <person name="Grigoriev I.V."/>
        </authorList>
    </citation>
    <scope>NUCLEOTIDE SEQUENCE [LARGE SCALE GENOMIC DNA]</scope>
    <source>
        <strain evidence="8">FD-172 SS1</strain>
    </source>
</reference>
<protein>
    <recommendedName>
        <fullName evidence="5">DNA 3'-5' helicase</fullName>
        <ecNumber evidence="5">5.6.2.4</ecNumber>
    </recommendedName>
</protein>
<evidence type="ECO:0000256" key="4">
    <source>
        <dbReference type="ARBA" id="ARBA00034617"/>
    </source>
</evidence>
<evidence type="ECO:0000313" key="8">
    <source>
        <dbReference type="Proteomes" id="UP000027195"/>
    </source>
</evidence>
<dbReference type="PANTHER" id="PTHR13710">
    <property type="entry name" value="DNA HELICASE RECQ FAMILY MEMBER"/>
    <property type="match status" value="1"/>
</dbReference>
<dbReference type="GO" id="GO:0043138">
    <property type="term" value="F:3'-5' DNA helicase activity"/>
    <property type="evidence" value="ECO:0007669"/>
    <property type="project" value="UniProtKB-EC"/>
</dbReference>
<dbReference type="EC" id="5.6.2.4" evidence="5"/>
<dbReference type="GO" id="GO:0003677">
    <property type="term" value="F:DNA binding"/>
    <property type="evidence" value="ECO:0007669"/>
    <property type="project" value="UniProtKB-KW"/>
</dbReference>
<feature type="non-terminal residue" evidence="7">
    <location>
        <position position="1"/>
    </location>
</feature>
<dbReference type="InterPro" id="IPR014001">
    <property type="entry name" value="Helicase_ATP-bd"/>
</dbReference>
<dbReference type="Proteomes" id="UP000027195">
    <property type="component" value="Unassembled WGS sequence"/>
</dbReference>
<keyword evidence="8" id="KW-1185">Reference proteome</keyword>
<dbReference type="PANTHER" id="PTHR13710:SF105">
    <property type="entry name" value="ATP-DEPENDENT DNA HELICASE Q1"/>
    <property type="match status" value="1"/>
</dbReference>
<organism evidence="7 8">
    <name type="scientific">Botryobasidium botryosum (strain FD-172 SS1)</name>
    <dbReference type="NCBI Taxonomy" id="930990"/>
    <lineage>
        <taxon>Eukaryota</taxon>
        <taxon>Fungi</taxon>
        <taxon>Dikarya</taxon>
        <taxon>Basidiomycota</taxon>
        <taxon>Agaricomycotina</taxon>
        <taxon>Agaricomycetes</taxon>
        <taxon>Cantharellales</taxon>
        <taxon>Botryobasidiaceae</taxon>
        <taxon>Botryobasidium</taxon>
    </lineage>
</organism>
<dbReference type="GO" id="GO:0005737">
    <property type="term" value="C:cytoplasm"/>
    <property type="evidence" value="ECO:0007669"/>
    <property type="project" value="TreeGrafter"/>
</dbReference>
<evidence type="ECO:0000256" key="3">
    <source>
        <dbReference type="ARBA" id="ARBA00023235"/>
    </source>
</evidence>
<keyword evidence="3" id="KW-0413">Isomerase</keyword>
<comment type="catalytic activity">
    <reaction evidence="4">
        <text>Couples ATP hydrolysis with the unwinding of duplex DNA by translocating in the 3'-5' direction.</text>
        <dbReference type="EC" id="5.6.2.4"/>
    </reaction>
</comment>
<name>A0A067MKA1_BOTB1</name>
<evidence type="ECO:0000256" key="2">
    <source>
        <dbReference type="ARBA" id="ARBA00023125"/>
    </source>
</evidence>
<dbReference type="SUPFAM" id="SSF52540">
    <property type="entry name" value="P-loop containing nucleoside triphosphate hydrolases"/>
    <property type="match status" value="1"/>
</dbReference>
<evidence type="ECO:0000313" key="7">
    <source>
        <dbReference type="EMBL" id="KDQ11991.1"/>
    </source>
</evidence>
<dbReference type="InterPro" id="IPR027417">
    <property type="entry name" value="P-loop_NTPase"/>
</dbReference>
<evidence type="ECO:0000256" key="5">
    <source>
        <dbReference type="ARBA" id="ARBA00034808"/>
    </source>
</evidence>
<dbReference type="GO" id="GO:0000724">
    <property type="term" value="P:double-strand break repair via homologous recombination"/>
    <property type="evidence" value="ECO:0007669"/>
    <property type="project" value="TreeGrafter"/>
</dbReference>
<dbReference type="Gene3D" id="3.40.50.300">
    <property type="entry name" value="P-loop containing nucleotide triphosphate hydrolases"/>
    <property type="match status" value="1"/>
</dbReference>
<evidence type="ECO:0000259" key="6">
    <source>
        <dbReference type="PROSITE" id="PS51192"/>
    </source>
</evidence>
<proteinExistence type="inferred from homology"/>
<dbReference type="STRING" id="930990.A0A067MKA1"/>